<dbReference type="PANTHER" id="PTHR11409:SF43">
    <property type="entry name" value="ADENOSINE DEAMINASE"/>
    <property type="match status" value="1"/>
</dbReference>
<reference evidence="8" key="1">
    <citation type="submission" date="2019-10" db="EMBL/GenBank/DDBJ databases">
        <title>Draft genome sequence of Panacibacter sp. KCS-6.</title>
        <authorList>
            <person name="Yim K.J."/>
        </authorList>
    </citation>
    <scope>NUCLEOTIDE SEQUENCE</scope>
    <source>
        <strain evidence="8">KCS-6</strain>
    </source>
</reference>
<dbReference type="GO" id="GO:0004000">
    <property type="term" value="F:adenosine deaminase activity"/>
    <property type="evidence" value="ECO:0007669"/>
    <property type="project" value="TreeGrafter"/>
</dbReference>
<comment type="caution">
    <text evidence="8">The sequence shown here is derived from an EMBL/GenBank/DDBJ whole genome shotgun (WGS) entry which is preliminary data.</text>
</comment>
<feature type="domain" description="Adenosine deaminase" evidence="7">
    <location>
        <begin position="7"/>
        <end position="323"/>
    </location>
</feature>
<comment type="similarity">
    <text evidence="2">Belongs to the metallo-dependent hydrolases superfamily. Adenosine and AMP deaminases family.</text>
</comment>
<dbReference type="GO" id="GO:0046872">
    <property type="term" value="F:metal ion binding"/>
    <property type="evidence" value="ECO:0007669"/>
    <property type="project" value="UniProtKB-KW"/>
</dbReference>
<evidence type="ECO:0000256" key="1">
    <source>
        <dbReference type="ARBA" id="ARBA00001947"/>
    </source>
</evidence>
<evidence type="ECO:0000256" key="3">
    <source>
        <dbReference type="ARBA" id="ARBA00012784"/>
    </source>
</evidence>
<sequence length="331" mass="36725">MNIALLPKIELHLHLDCGLSYEVVSAIDPSINKEAYDNDFIAPAKCYNLADFLTRAVKGFALMQTKEQLTLVVHDLFKQLKASNVIYAEIRFAPLQHLEQGLSPYEVVAITEAATAAAVKATGVEARLILCTLRHFSAAQSMQTVQLVQQFANTYVAGFDIAADEAGFPIDNHIAAFQYAKANNIPCTAHAGEAKGTESVWETLQYFGPTRIGHGVRSIEDPALVKHLHDNQIHLEICPSCNVQTNMYDTYAQHPIDQLYKAGVSLNINTDAPTIVNTTLNKEYQQLQQVFGWGIKEFYQCNLYAVKAAFIPSALQQKLLQRLALAYQQPL</sequence>
<evidence type="ECO:0000313" key="8">
    <source>
        <dbReference type="EMBL" id="NNV55989.1"/>
    </source>
</evidence>
<dbReference type="Proteomes" id="UP000598971">
    <property type="component" value="Unassembled WGS sequence"/>
</dbReference>
<dbReference type="GO" id="GO:0046103">
    <property type="term" value="P:inosine biosynthetic process"/>
    <property type="evidence" value="ECO:0007669"/>
    <property type="project" value="TreeGrafter"/>
</dbReference>
<dbReference type="AlphaFoldDB" id="A0A8J8FJ32"/>
<proteinExistence type="inferred from homology"/>
<evidence type="ECO:0000256" key="6">
    <source>
        <dbReference type="ARBA" id="ARBA00022833"/>
    </source>
</evidence>
<dbReference type="EC" id="3.5.4.4" evidence="3"/>
<dbReference type="GO" id="GO:0043103">
    <property type="term" value="P:hypoxanthine salvage"/>
    <property type="evidence" value="ECO:0007669"/>
    <property type="project" value="TreeGrafter"/>
</dbReference>
<dbReference type="SUPFAM" id="SSF51556">
    <property type="entry name" value="Metallo-dependent hydrolases"/>
    <property type="match status" value="1"/>
</dbReference>
<evidence type="ECO:0000313" key="9">
    <source>
        <dbReference type="Proteomes" id="UP000598971"/>
    </source>
</evidence>
<dbReference type="RefSeq" id="WP_171607931.1">
    <property type="nucleotide sequence ID" value="NZ_WHPF01000007.1"/>
</dbReference>
<organism evidence="8 9">
    <name type="scientific">Limnovirga soli</name>
    <dbReference type="NCBI Taxonomy" id="2656915"/>
    <lineage>
        <taxon>Bacteria</taxon>
        <taxon>Pseudomonadati</taxon>
        <taxon>Bacteroidota</taxon>
        <taxon>Chitinophagia</taxon>
        <taxon>Chitinophagales</taxon>
        <taxon>Chitinophagaceae</taxon>
        <taxon>Limnovirga</taxon>
    </lineage>
</organism>
<evidence type="ECO:0000256" key="2">
    <source>
        <dbReference type="ARBA" id="ARBA00006676"/>
    </source>
</evidence>
<evidence type="ECO:0000256" key="4">
    <source>
        <dbReference type="ARBA" id="ARBA00022723"/>
    </source>
</evidence>
<dbReference type="GO" id="GO:0005829">
    <property type="term" value="C:cytosol"/>
    <property type="evidence" value="ECO:0007669"/>
    <property type="project" value="TreeGrafter"/>
</dbReference>
<dbReference type="Gene3D" id="3.20.20.140">
    <property type="entry name" value="Metal-dependent hydrolases"/>
    <property type="match status" value="1"/>
</dbReference>
<dbReference type="EMBL" id="WHPF01000007">
    <property type="protein sequence ID" value="NNV55989.1"/>
    <property type="molecule type" value="Genomic_DNA"/>
</dbReference>
<dbReference type="Pfam" id="PF00962">
    <property type="entry name" value="A_deaminase"/>
    <property type="match status" value="1"/>
</dbReference>
<dbReference type="GO" id="GO:0006154">
    <property type="term" value="P:adenosine catabolic process"/>
    <property type="evidence" value="ECO:0007669"/>
    <property type="project" value="TreeGrafter"/>
</dbReference>
<protein>
    <recommendedName>
        <fullName evidence="3">adenosine deaminase</fullName>
        <ecNumber evidence="3">3.5.4.4</ecNumber>
    </recommendedName>
</protein>
<dbReference type="InterPro" id="IPR006330">
    <property type="entry name" value="Ado/ade_deaminase"/>
</dbReference>
<keyword evidence="4" id="KW-0479">Metal-binding</keyword>
<keyword evidence="5 8" id="KW-0378">Hydrolase</keyword>
<dbReference type="PANTHER" id="PTHR11409">
    <property type="entry name" value="ADENOSINE DEAMINASE"/>
    <property type="match status" value="1"/>
</dbReference>
<comment type="cofactor">
    <cofactor evidence="1">
        <name>Zn(2+)</name>
        <dbReference type="ChEBI" id="CHEBI:29105"/>
    </cofactor>
</comment>
<evidence type="ECO:0000259" key="7">
    <source>
        <dbReference type="Pfam" id="PF00962"/>
    </source>
</evidence>
<keyword evidence="9" id="KW-1185">Reference proteome</keyword>
<accession>A0A8J8FJ32</accession>
<dbReference type="InterPro" id="IPR032466">
    <property type="entry name" value="Metal_Hydrolase"/>
</dbReference>
<keyword evidence="6" id="KW-0862">Zinc</keyword>
<dbReference type="InterPro" id="IPR001365">
    <property type="entry name" value="A_deaminase_dom"/>
</dbReference>
<evidence type="ECO:0000256" key="5">
    <source>
        <dbReference type="ARBA" id="ARBA00022801"/>
    </source>
</evidence>
<dbReference type="NCBIfam" id="TIGR01430">
    <property type="entry name" value="aden_deam"/>
    <property type="match status" value="1"/>
</dbReference>
<name>A0A8J8FJ32_9BACT</name>
<gene>
    <name evidence="8" type="primary">add</name>
    <name evidence="8" type="ORF">GD597_11005</name>
</gene>